<protein>
    <submittedName>
        <fullName evidence="1">Uncharacterized protein</fullName>
    </submittedName>
</protein>
<proteinExistence type="predicted"/>
<dbReference type="EMBL" id="CM007899">
    <property type="protein sequence ID" value="OTG12834.1"/>
    <property type="molecule type" value="Genomic_DNA"/>
</dbReference>
<dbReference type="AlphaFoldDB" id="A0A251TPK9"/>
<evidence type="ECO:0000313" key="2">
    <source>
        <dbReference type="Proteomes" id="UP000215914"/>
    </source>
</evidence>
<dbReference type="Proteomes" id="UP000215914">
    <property type="component" value="Chromosome 10"/>
</dbReference>
<dbReference type="STRING" id="4232.A0A251TPK9"/>
<keyword evidence="2" id="KW-1185">Reference proteome</keyword>
<organism evidence="1 2">
    <name type="scientific">Helianthus annuus</name>
    <name type="common">Common sunflower</name>
    <dbReference type="NCBI Taxonomy" id="4232"/>
    <lineage>
        <taxon>Eukaryota</taxon>
        <taxon>Viridiplantae</taxon>
        <taxon>Streptophyta</taxon>
        <taxon>Embryophyta</taxon>
        <taxon>Tracheophyta</taxon>
        <taxon>Spermatophyta</taxon>
        <taxon>Magnoliopsida</taxon>
        <taxon>eudicotyledons</taxon>
        <taxon>Gunneridae</taxon>
        <taxon>Pentapetalae</taxon>
        <taxon>asterids</taxon>
        <taxon>campanulids</taxon>
        <taxon>Asterales</taxon>
        <taxon>Asteraceae</taxon>
        <taxon>Asteroideae</taxon>
        <taxon>Heliantheae alliance</taxon>
        <taxon>Heliantheae</taxon>
        <taxon>Helianthus</taxon>
    </lineage>
</organism>
<reference evidence="2" key="1">
    <citation type="journal article" date="2017" name="Nature">
        <title>The sunflower genome provides insights into oil metabolism, flowering and Asterid evolution.</title>
        <authorList>
            <person name="Badouin H."/>
            <person name="Gouzy J."/>
            <person name="Grassa C.J."/>
            <person name="Murat F."/>
            <person name="Staton S.E."/>
            <person name="Cottret L."/>
            <person name="Lelandais-Briere C."/>
            <person name="Owens G.L."/>
            <person name="Carrere S."/>
            <person name="Mayjonade B."/>
            <person name="Legrand L."/>
            <person name="Gill N."/>
            <person name="Kane N.C."/>
            <person name="Bowers J.E."/>
            <person name="Hubner S."/>
            <person name="Bellec A."/>
            <person name="Berard A."/>
            <person name="Berges H."/>
            <person name="Blanchet N."/>
            <person name="Boniface M.C."/>
            <person name="Brunel D."/>
            <person name="Catrice O."/>
            <person name="Chaidir N."/>
            <person name="Claudel C."/>
            <person name="Donnadieu C."/>
            <person name="Faraut T."/>
            <person name="Fievet G."/>
            <person name="Helmstetter N."/>
            <person name="King M."/>
            <person name="Knapp S.J."/>
            <person name="Lai Z."/>
            <person name="Le Paslier M.C."/>
            <person name="Lippi Y."/>
            <person name="Lorenzon L."/>
            <person name="Mandel J.R."/>
            <person name="Marage G."/>
            <person name="Marchand G."/>
            <person name="Marquand E."/>
            <person name="Bret-Mestries E."/>
            <person name="Morien E."/>
            <person name="Nambeesan S."/>
            <person name="Nguyen T."/>
            <person name="Pegot-Espagnet P."/>
            <person name="Pouilly N."/>
            <person name="Raftis F."/>
            <person name="Sallet E."/>
            <person name="Schiex T."/>
            <person name="Thomas J."/>
            <person name="Vandecasteele C."/>
            <person name="Vares D."/>
            <person name="Vear F."/>
            <person name="Vautrin S."/>
            <person name="Crespi M."/>
            <person name="Mangin B."/>
            <person name="Burke J.M."/>
            <person name="Salse J."/>
            <person name="Munos S."/>
            <person name="Vincourt P."/>
            <person name="Rieseberg L.H."/>
            <person name="Langlade N.B."/>
        </authorList>
    </citation>
    <scope>NUCLEOTIDE SEQUENCE [LARGE SCALE GENOMIC DNA]</scope>
    <source>
        <strain evidence="2">cv. SF193</strain>
    </source>
</reference>
<dbReference type="InParanoid" id="A0A251TPK9"/>
<name>A0A251TPK9_HELAN</name>
<accession>A0A251TPK9</accession>
<sequence>MYRGSFILKFISVWSSWTKHGDRQIDVSFHGIKSGLQNLINWIVSAVYKQPHLNHLLEFYMQQNSSLLKASMVVGMFDPFDPL</sequence>
<gene>
    <name evidence="1" type="ORF">HannXRQ_Chr10g0314001</name>
</gene>
<evidence type="ECO:0000313" key="1">
    <source>
        <dbReference type="EMBL" id="OTG12834.1"/>
    </source>
</evidence>